<evidence type="ECO:0000313" key="3">
    <source>
        <dbReference type="Proteomes" id="UP000249638"/>
    </source>
</evidence>
<protein>
    <submittedName>
        <fullName evidence="2">Acyl dehydratase</fullName>
    </submittedName>
</protein>
<keyword evidence="3" id="KW-1185">Reference proteome</keyword>
<feature type="domain" description="MaoC-like" evidence="1">
    <location>
        <begin position="15"/>
        <end position="121"/>
    </location>
</feature>
<accession>A0A2W7PQ76</accession>
<evidence type="ECO:0000313" key="2">
    <source>
        <dbReference type="EMBL" id="PZX34147.1"/>
    </source>
</evidence>
<dbReference type="InterPro" id="IPR039375">
    <property type="entry name" value="NodN-like"/>
</dbReference>
<dbReference type="InterPro" id="IPR002539">
    <property type="entry name" value="MaoC-like_dom"/>
</dbReference>
<evidence type="ECO:0000259" key="1">
    <source>
        <dbReference type="Pfam" id="PF01575"/>
    </source>
</evidence>
<sequence>MAIEGYSMATLCAFIGKELGVSEWMEVDQARIDAFAECTEDRQWIHVDVERARKESPFGGTIAHGYLTLSLLAGKLTGMGVVPGDARAAVNYGLDKTRFLAPVRAGVRVRNRVRLLSVDDKGDGRVLLRMENTMEVEGEARPAMVAEALALVMA</sequence>
<dbReference type="SUPFAM" id="SSF54637">
    <property type="entry name" value="Thioesterase/thiol ester dehydrase-isomerase"/>
    <property type="match status" value="1"/>
</dbReference>
<dbReference type="InterPro" id="IPR029069">
    <property type="entry name" value="HotDog_dom_sf"/>
</dbReference>
<gene>
    <name evidence="2" type="ORF">C7416_101430</name>
</gene>
<reference evidence="2" key="1">
    <citation type="submission" date="2018-06" db="EMBL/GenBank/DDBJ databases">
        <title>Genomic Encyclopedia of Type Strains, Phase IV (KMG-V): Genome sequencing to study the core and pangenomes of soil and plant-associated prokaryotes.</title>
        <authorList>
            <person name="Whitman W."/>
        </authorList>
    </citation>
    <scope>NUCLEOTIDE SEQUENCE [LARGE SCALE GENOMIC DNA]</scope>
    <source>
        <strain evidence="2">MLR2-44</strain>
    </source>
</reference>
<name>A0A2W7PQ76_9BURK</name>
<proteinExistence type="predicted"/>
<dbReference type="Pfam" id="PF01575">
    <property type="entry name" value="MaoC_dehydratas"/>
    <property type="match status" value="1"/>
</dbReference>
<dbReference type="CDD" id="cd03450">
    <property type="entry name" value="NodN"/>
    <property type="match status" value="1"/>
</dbReference>
<dbReference type="PANTHER" id="PTHR42993">
    <property type="entry name" value="MAOC-LIKE DEHYDRATASE DOMAIN-CONTAINING PROTEIN"/>
    <property type="match status" value="1"/>
</dbReference>
<dbReference type="PANTHER" id="PTHR42993:SF1">
    <property type="entry name" value="MAOC-LIKE DEHYDRATASE DOMAIN-CONTAINING PROTEIN"/>
    <property type="match status" value="1"/>
</dbReference>
<organism evidence="2 3">
    <name type="scientific">Cupriavidus phytorum</name>
    <dbReference type="NCBI Taxonomy" id="3024399"/>
    <lineage>
        <taxon>Bacteria</taxon>
        <taxon>Pseudomonadati</taxon>
        <taxon>Pseudomonadota</taxon>
        <taxon>Betaproteobacteria</taxon>
        <taxon>Burkholderiales</taxon>
        <taxon>Burkholderiaceae</taxon>
        <taxon>Cupriavidus</taxon>
    </lineage>
</organism>
<dbReference type="AlphaFoldDB" id="A0A2W7PQ76"/>
<dbReference type="Proteomes" id="UP000249638">
    <property type="component" value="Unassembled WGS sequence"/>
</dbReference>
<dbReference type="EMBL" id="QKZN01000001">
    <property type="protein sequence ID" value="PZX34147.1"/>
    <property type="molecule type" value="Genomic_DNA"/>
</dbReference>
<comment type="caution">
    <text evidence="2">The sequence shown here is derived from an EMBL/GenBank/DDBJ whole genome shotgun (WGS) entry which is preliminary data.</text>
</comment>
<dbReference type="Gene3D" id="3.10.129.10">
    <property type="entry name" value="Hotdog Thioesterase"/>
    <property type="match status" value="1"/>
</dbReference>